<keyword evidence="2" id="KW-1185">Reference proteome</keyword>
<dbReference type="InterPro" id="IPR008727">
    <property type="entry name" value="PAAR_motif"/>
</dbReference>
<proteinExistence type="predicted"/>
<evidence type="ECO:0000313" key="2">
    <source>
        <dbReference type="Proteomes" id="UP000614287"/>
    </source>
</evidence>
<organism evidence="1 2">
    <name type="scientific">Formosimonas limnophila</name>
    <dbReference type="NCBI Taxonomy" id="1384487"/>
    <lineage>
        <taxon>Bacteria</taxon>
        <taxon>Pseudomonadati</taxon>
        <taxon>Pseudomonadota</taxon>
        <taxon>Betaproteobacteria</taxon>
        <taxon>Burkholderiales</taxon>
        <taxon>Burkholderiaceae</taxon>
        <taxon>Formosimonas</taxon>
    </lineage>
</organism>
<reference evidence="1" key="1">
    <citation type="journal article" date="2014" name="Int. J. Syst. Evol. Microbiol.">
        <title>Complete genome sequence of Corynebacterium casei LMG S-19264T (=DSM 44701T), isolated from a smear-ripened cheese.</title>
        <authorList>
            <consortium name="US DOE Joint Genome Institute (JGI-PGF)"/>
            <person name="Walter F."/>
            <person name="Albersmeier A."/>
            <person name="Kalinowski J."/>
            <person name="Ruckert C."/>
        </authorList>
    </citation>
    <scope>NUCLEOTIDE SEQUENCE</scope>
    <source>
        <strain evidence="1">KCTC 32501</strain>
    </source>
</reference>
<evidence type="ECO:0008006" key="3">
    <source>
        <dbReference type="Google" id="ProtNLM"/>
    </source>
</evidence>
<dbReference type="AlphaFoldDB" id="A0A8J3CNR6"/>
<accession>A0A8J3CNR6</accession>
<dbReference type="Proteomes" id="UP000614287">
    <property type="component" value="Unassembled WGS sequence"/>
</dbReference>
<gene>
    <name evidence="1" type="ORF">GCM10009007_17210</name>
</gene>
<evidence type="ECO:0000313" key="1">
    <source>
        <dbReference type="EMBL" id="GHA76781.1"/>
    </source>
</evidence>
<dbReference type="CDD" id="cd14744">
    <property type="entry name" value="PAAR_CT_2"/>
    <property type="match status" value="1"/>
</dbReference>
<dbReference type="Pfam" id="PF05488">
    <property type="entry name" value="PAAR_motif"/>
    <property type="match status" value="1"/>
</dbReference>
<dbReference type="RefSeq" id="WP_189493554.1">
    <property type="nucleotide sequence ID" value="NZ_BMZG01000009.1"/>
</dbReference>
<protein>
    <recommendedName>
        <fullName evidence="3">PAAR domain-containing protein</fullName>
    </recommendedName>
</protein>
<sequence length="177" mass="18576">MVKRKQIVVGDPPVTGGAVLPNGVTSTLGDGMFPVALIGGQVKCEACGKIGVIAKSGGPRRFAVGNGKQAALEGDLCICACHPPPPMLSVLHHTSSYDDDAYGNPALAPFYDEQIRAVDEKTGQVLDGIAYYIKSSTGKVYKGYTDEFGLCPRINTEGAETLTAWFGVSALEQEGII</sequence>
<dbReference type="EMBL" id="BMZG01000009">
    <property type="protein sequence ID" value="GHA76781.1"/>
    <property type="molecule type" value="Genomic_DNA"/>
</dbReference>
<name>A0A8J3CNR6_9BURK</name>
<comment type="caution">
    <text evidence="1">The sequence shown here is derived from an EMBL/GenBank/DDBJ whole genome shotgun (WGS) entry which is preliminary data.</text>
</comment>
<reference evidence="1" key="2">
    <citation type="submission" date="2020-09" db="EMBL/GenBank/DDBJ databases">
        <authorList>
            <person name="Sun Q."/>
            <person name="Kim S."/>
        </authorList>
    </citation>
    <scope>NUCLEOTIDE SEQUENCE</scope>
    <source>
        <strain evidence="1">KCTC 32501</strain>
    </source>
</reference>